<evidence type="ECO:0000313" key="12">
    <source>
        <dbReference type="EMBL" id="CAF0792400.1"/>
    </source>
</evidence>
<dbReference type="InterPro" id="IPR035965">
    <property type="entry name" value="PAS-like_dom_sf"/>
</dbReference>
<feature type="compositionally biased region" description="Basic and acidic residues" evidence="10">
    <location>
        <begin position="1"/>
        <end position="13"/>
    </location>
</feature>
<evidence type="ECO:0000256" key="5">
    <source>
        <dbReference type="ARBA" id="ARBA00023002"/>
    </source>
</evidence>
<keyword evidence="7 8" id="KW-0376">Hydrogen peroxide</keyword>
<dbReference type="CDD" id="cd00130">
    <property type="entry name" value="PAS"/>
    <property type="match status" value="1"/>
</dbReference>
<dbReference type="InterPro" id="IPR010582">
    <property type="entry name" value="Catalase_immune_responsive"/>
</dbReference>
<keyword evidence="2 8" id="KW-0575">Peroxidase</keyword>
<proteinExistence type="inferred from homology"/>
<dbReference type="InterPro" id="IPR013654">
    <property type="entry name" value="PAS_2"/>
</dbReference>
<evidence type="ECO:0000256" key="1">
    <source>
        <dbReference type="ARBA" id="ARBA00005329"/>
    </source>
</evidence>
<feature type="domain" description="PAS" evidence="11">
    <location>
        <begin position="744"/>
        <end position="798"/>
    </location>
</feature>
<gene>
    <name evidence="12" type="ORF">IZO911_LOCUS6473</name>
</gene>
<dbReference type="GO" id="GO:0020037">
    <property type="term" value="F:heme binding"/>
    <property type="evidence" value="ECO:0007669"/>
    <property type="project" value="InterPro"/>
</dbReference>
<dbReference type="PROSITE" id="PS50112">
    <property type="entry name" value="PAS"/>
    <property type="match status" value="1"/>
</dbReference>
<keyword evidence="6 8" id="KW-0408">Iron</keyword>
<dbReference type="InterPro" id="IPR002226">
    <property type="entry name" value="Catalase_haem_BS"/>
</dbReference>
<dbReference type="PRINTS" id="PR00067">
    <property type="entry name" value="CATALASE"/>
</dbReference>
<dbReference type="FunFam" id="2.40.180.10:FF:000001">
    <property type="entry name" value="Catalase"/>
    <property type="match status" value="1"/>
</dbReference>
<dbReference type="GO" id="GO:0004096">
    <property type="term" value="F:catalase activity"/>
    <property type="evidence" value="ECO:0007669"/>
    <property type="project" value="UniProtKB-EC"/>
</dbReference>
<dbReference type="SUPFAM" id="SSF55785">
    <property type="entry name" value="PYP-like sensor domain (PAS domain)"/>
    <property type="match status" value="2"/>
</dbReference>
<evidence type="ECO:0000256" key="8">
    <source>
        <dbReference type="RuleBase" id="RU000498"/>
    </source>
</evidence>
<dbReference type="SMART" id="SM00091">
    <property type="entry name" value="PAS"/>
    <property type="match status" value="2"/>
</dbReference>
<evidence type="ECO:0000256" key="7">
    <source>
        <dbReference type="ARBA" id="ARBA00023324"/>
    </source>
</evidence>
<reference evidence="12" key="1">
    <citation type="submission" date="2021-02" db="EMBL/GenBank/DDBJ databases">
        <authorList>
            <person name="Nowell W R."/>
        </authorList>
    </citation>
    <scope>NUCLEOTIDE SEQUENCE</scope>
</reference>
<dbReference type="Proteomes" id="UP000663860">
    <property type="component" value="Unassembled WGS sequence"/>
</dbReference>
<dbReference type="PANTHER" id="PTHR11465:SF9">
    <property type="entry name" value="CATALASE"/>
    <property type="match status" value="1"/>
</dbReference>
<dbReference type="Pfam" id="PF08446">
    <property type="entry name" value="PAS_2"/>
    <property type="match status" value="1"/>
</dbReference>
<dbReference type="AlphaFoldDB" id="A0A813SAM1"/>
<sequence>MANTKKPELKEPGPSDNQLIDFKKSHKTEQLTTGYGRPLGERSTVITVGPRGPLLLSDFPYIEDTQRFDRERIPERVVHAKGGGAFGVFEATDDISDICKAQVFKRGTKTRVLARFSTVAGESGSADTVRDPRGFAIKMYTDEGIWDLVANNTPIFFVRDPFLFQMFIHSQKRNPQTHLKDPNMVWDFFANHPQATHQFLFLYSDRGVPDGFRHMHGYGSHTFKMVNDKDEFVWVKFHFRCDQGIKNIDPTKAKILAGEQPDYALADLYNAIAKKDYPSWTLYVQVMTHEQAQKLDFNPFDLTKVISQKEFPLRRVGKMTLNENHENYFAQIEQAAFSPSHMPPGIEASPDKMLQGRLFSYGDTHLHRLGTNYLHIPVNQPETNKNVKVCTYQRDGQMQVSDNFGGRPNYYKNSMHGPDVTNRERHLEHATFESGMAARHEAGGDDNFSQPRIFYQKVLDDRGRAHLIQNIVEHLQQCTDKDIIYRSVAVLANVDDDFGKQLATKLNVDLPKKQRSLLTPNIGVNSSNECNSTPYKRRQQTNQALEALGHLVKDPIVDDVDNKLNKNDVLSLTLARLLRHKYWPSNLSNKNVQYAANIDSTSTANDLNGFIIVLNTQGRIILLSDNVEHYLRKNVRSLYPQLTSIYECVSSDDHASIHQLLSNPTNMEQHVLCTWNLPRGKRPSRTHTESRSMLMTGHFFFINHEENTEQQEPLFIARCEHILSSTPNIPTNSLGLTSPTILRFVLNDQLHISEISSNTEALLGYEAGELIDQSIKRFMTTENLNALEQARQNCILGQHYTTMNVFDLYTRNGDRLSFLCNTHMLIEGRRKVVKLGFLAQLIDPSIQHQCALYANKQNLERLKHTTTQQGSMYMSNLNTSGTTNILLSNNNEQCLNLNNIPTVCPAVTIPQRRKRRRMNPQTIKSEPMSVIDQAPYTPQIINDLNESQTIFLDSFISSSSISSSLSASPIQELDYKDELFPNPDDLFHDDKIKLIQDFPSIDDVNDIFGINNNQQFCLFTPTFTTLSFFA</sequence>
<comment type="function">
    <text evidence="9">Catalyzes the degradation of hydrogen peroxide (H(2)O(2)) generated by peroxisomal oxidases to water and oxygen, thereby protecting cells from the toxic effects of hydrogen peroxide.</text>
</comment>
<organism evidence="12 13">
    <name type="scientific">Adineta steineri</name>
    <dbReference type="NCBI Taxonomy" id="433720"/>
    <lineage>
        <taxon>Eukaryota</taxon>
        <taxon>Metazoa</taxon>
        <taxon>Spiralia</taxon>
        <taxon>Gnathifera</taxon>
        <taxon>Rotifera</taxon>
        <taxon>Eurotatoria</taxon>
        <taxon>Bdelloidea</taxon>
        <taxon>Adinetida</taxon>
        <taxon>Adinetidae</taxon>
        <taxon>Adineta</taxon>
    </lineage>
</organism>
<evidence type="ECO:0000256" key="2">
    <source>
        <dbReference type="ARBA" id="ARBA00022559"/>
    </source>
</evidence>
<feature type="region of interest" description="Disordered" evidence="10">
    <location>
        <begin position="1"/>
        <end position="43"/>
    </location>
</feature>
<dbReference type="InterPro" id="IPR018028">
    <property type="entry name" value="Catalase"/>
</dbReference>
<dbReference type="InterPro" id="IPR020835">
    <property type="entry name" value="Catalase_sf"/>
</dbReference>
<evidence type="ECO:0000256" key="10">
    <source>
        <dbReference type="SAM" id="MobiDB-lite"/>
    </source>
</evidence>
<dbReference type="SUPFAM" id="SSF56634">
    <property type="entry name" value="Heme-dependent catalase-like"/>
    <property type="match status" value="1"/>
</dbReference>
<dbReference type="PANTHER" id="PTHR11465">
    <property type="entry name" value="CATALASE"/>
    <property type="match status" value="1"/>
</dbReference>
<dbReference type="PROSITE" id="PS51402">
    <property type="entry name" value="CATALASE_3"/>
    <property type="match status" value="1"/>
</dbReference>
<comment type="caution">
    <text evidence="12">The sequence shown here is derived from an EMBL/GenBank/DDBJ whole genome shotgun (WGS) entry which is preliminary data.</text>
</comment>
<comment type="catalytic activity">
    <reaction evidence="8">
        <text>2 H2O2 = O2 + 2 H2O</text>
        <dbReference type="Rhea" id="RHEA:20309"/>
        <dbReference type="ChEBI" id="CHEBI:15377"/>
        <dbReference type="ChEBI" id="CHEBI:15379"/>
        <dbReference type="ChEBI" id="CHEBI:16240"/>
        <dbReference type="EC" id="1.11.1.6"/>
    </reaction>
</comment>
<evidence type="ECO:0000256" key="4">
    <source>
        <dbReference type="ARBA" id="ARBA00022723"/>
    </source>
</evidence>
<evidence type="ECO:0000313" key="13">
    <source>
        <dbReference type="Proteomes" id="UP000663860"/>
    </source>
</evidence>
<protein>
    <recommendedName>
        <fullName evidence="8">Catalase</fullName>
        <ecNumber evidence="8">1.11.1.6</ecNumber>
    </recommendedName>
</protein>
<dbReference type="GO" id="GO:0005739">
    <property type="term" value="C:mitochondrion"/>
    <property type="evidence" value="ECO:0007669"/>
    <property type="project" value="TreeGrafter"/>
</dbReference>
<dbReference type="Pfam" id="PF00199">
    <property type="entry name" value="Catalase"/>
    <property type="match status" value="1"/>
</dbReference>
<dbReference type="GO" id="GO:0042744">
    <property type="term" value="P:hydrogen peroxide catabolic process"/>
    <property type="evidence" value="ECO:0007669"/>
    <property type="project" value="UniProtKB-KW"/>
</dbReference>
<dbReference type="GO" id="GO:0005777">
    <property type="term" value="C:peroxisome"/>
    <property type="evidence" value="ECO:0007669"/>
    <property type="project" value="TreeGrafter"/>
</dbReference>
<keyword evidence="3 8" id="KW-0349">Heme</keyword>
<accession>A0A813SAM1</accession>
<evidence type="ECO:0000256" key="6">
    <source>
        <dbReference type="ARBA" id="ARBA00023004"/>
    </source>
</evidence>
<dbReference type="EMBL" id="CAJNOE010000040">
    <property type="protein sequence ID" value="CAF0792400.1"/>
    <property type="molecule type" value="Genomic_DNA"/>
</dbReference>
<keyword evidence="4 8" id="KW-0479">Metal-binding</keyword>
<dbReference type="GO" id="GO:0006355">
    <property type="term" value="P:regulation of DNA-templated transcription"/>
    <property type="evidence" value="ECO:0007669"/>
    <property type="project" value="InterPro"/>
</dbReference>
<evidence type="ECO:0000256" key="3">
    <source>
        <dbReference type="ARBA" id="ARBA00022617"/>
    </source>
</evidence>
<dbReference type="Pfam" id="PF06628">
    <property type="entry name" value="Catalase-rel"/>
    <property type="match status" value="1"/>
</dbReference>
<dbReference type="GO" id="GO:0046872">
    <property type="term" value="F:metal ion binding"/>
    <property type="evidence" value="ECO:0007669"/>
    <property type="project" value="UniProtKB-KW"/>
</dbReference>
<dbReference type="InterPro" id="IPR000014">
    <property type="entry name" value="PAS"/>
</dbReference>
<evidence type="ECO:0000256" key="9">
    <source>
        <dbReference type="RuleBase" id="RU004142"/>
    </source>
</evidence>
<keyword evidence="5 8" id="KW-0560">Oxidoreductase</keyword>
<dbReference type="InterPro" id="IPR011614">
    <property type="entry name" value="Catalase_core"/>
</dbReference>
<dbReference type="GO" id="GO:0042542">
    <property type="term" value="P:response to hydrogen peroxide"/>
    <property type="evidence" value="ECO:0007669"/>
    <property type="project" value="TreeGrafter"/>
</dbReference>
<dbReference type="InterPro" id="IPR024708">
    <property type="entry name" value="Catalase_AS"/>
</dbReference>
<dbReference type="SMART" id="SM01060">
    <property type="entry name" value="Catalase"/>
    <property type="match status" value="1"/>
</dbReference>
<name>A0A813SAM1_9BILA</name>
<evidence type="ECO:0000259" key="11">
    <source>
        <dbReference type="PROSITE" id="PS50112"/>
    </source>
</evidence>
<comment type="similarity">
    <text evidence="1 8">Belongs to the catalase family.</text>
</comment>
<dbReference type="PROSITE" id="PS00437">
    <property type="entry name" value="CATALASE_1"/>
    <property type="match status" value="1"/>
</dbReference>
<dbReference type="Gene3D" id="3.30.450.20">
    <property type="entry name" value="PAS domain"/>
    <property type="match status" value="2"/>
</dbReference>
<dbReference type="PROSITE" id="PS00438">
    <property type="entry name" value="CATALASE_2"/>
    <property type="match status" value="1"/>
</dbReference>
<dbReference type="NCBIfam" id="TIGR00229">
    <property type="entry name" value="sensory_box"/>
    <property type="match status" value="1"/>
</dbReference>
<dbReference type="EC" id="1.11.1.6" evidence="8"/>
<dbReference type="Gene3D" id="2.40.180.10">
    <property type="entry name" value="Catalase core domain"/>
    <property type="match status" value="1"/>
</dbReference>